<dbReference type="GO" id="GO:0072657">
    <property type="term" value="P:protein localization to membrane"/>
    <property type="evidence" value="ECO:0007669"/>
    <property type="project" value="TreeGrafter"/>
</dbReference>
<feature type="transmembrane region" description="Helical" evidence="7">
    <location>
        <begin position="491"/>
        <end position="517"/>
    </location>
</feature>
<evidence type="ECO:0000256" key="7">
    <source>
        <dbReference type="RuleBase" id="RU363079"/>
    </source>
</evidence>
<evidence type="ECO:0000313" key="9">
    <source>
        <dbReference type="Proteomes" id="UP001212152"/>
    </source>
</evidence>
<protein>
    <recommendedName>
        <fullName evidence="7">Transmembrane 9 superfamily member</fullName>
    </recommendedName>
</protein>
<dbReference type="Pfam" id="PF02990">
    <property type="entry name" value="EMP70"/>
    <property type="match status" value="1"/>
</dbReference>
<keyword evidence="5 7" id="KW-1133">Transmembrane helix</keyword>
<evidence type="ECO:0000313" key="8">
    <source>
        <dbReference type="EMBL" id="KAJ3180940.1"/>
    </source>
</evidence>
<dbReference type="AlphaFoldDB" id="A0AAD5TMD4"/>
<keyword evidence="3 7" id="KW-0812">Transmembrane</keyword>
<keyword evidence="4 7" id="KW-0732">Signal</keyword>
<comment type="subcellular location">
    <subcellularLocation>
        <location evidence="1">Membrane</location>
        <topology evidence="1">Multi-pass membrane protein</topology>
    </subcellularLocation>
</comment>
<keyword evidence="6 7" id="KW-0472">Membrane</keyword>
<comment type="similarity">
    <text evidence="2 7">Belongs to the nonaspanin (TM9SF) (TC 9.A.2) family.</text>
</comment>
<name>A0AAD5TMD4_9FUNG</name>
<dbReference type="EMBL" id="JADGJQ010000014">
    <property type="protein sequence ID" value="KAJ3180940.1"/>
    <property type="molecule type" value="Genomic_DNA"/>
</dbReference>
<feature type="transmembrane region" description="Helical" evidence="7">
    <location>
        <begin position="298"/>
        <end position="325"/>
    </location>
</feature>
<evidence type="ECO:0000256" key="2">
    <source>
        <dbReference type="ARBA" id="ARBA00005227"/>
    </source>
</evidence>
<feature type="transmembrane region" description="Helical" evidence="7">
    <location>
        <begin position="369"/>
        <end position="394"/>
    </location>
</feature>
<feature type="transmembrane region" description="Helical" evidence="7">
    <location>
        <begin position="529"/>
        <end position="548"/>
    </location>
</feature>
<feature type="transmembrane region" description="Helical" evidence="7">
    <location>
        <begin position="457"/>
        <end position="479"/>
    </location>
</feature>
<evidence type="ECO:0000256" key="5">
    <source>
        <dbReference type="ARBA" id="ARBA00022989"/>
    </source>
</evidence>
<dbReference type="PANTHER" id="PTHR10766:SF41">
    <property type="entry name" value="TRANSMEMBRANE 9 SUPERFAMILY MEMBER 3"/>
    <property type="match status" value="1"/>
</dbReference>
<feature type="transmembrane region" description="Helical" evidence="7">
    <location>
        <begin position="560"/>
        <end position="584"/>
    </location>
</feature>
<dbReference type="Proteomes" id="UP001212152">
    <property type="component" value="Unassembled WGS sequence"/>
</dbReference>
<accession>A0AAD5TMD4</accession>
<organism evidence="8 9">
    <name type="scientific">Geranomyces variabilis</name>
    <dbReference type="NCBI Taxonomy" id="109894"/>
    <lineage>
        <taxon>Eukaryota</taxon>
        <taxon>Fungi</taxon>
        <taxon>Fungi incertae sedis</taxon>
        <taxon>Chytridiomycota</taxon>
        <taxon>Chytridiomycota incertae sedis</taxon>
        <taxon>Chytridiomycetes</taxon>
        <taxon>Spizellomycetales</taxon>
        <taxon>Powellomycetaceae</taxon>
        <taxon>Geranomyces</taxon>
    </lineage>
</organism>
<keyword evidence="9" id="KW-1185">Reference proteome</keyword>
<comment type="caution">
    <text evidence="8">The sequence shown here is derived from an EMBL/GenBank/DDBJ whole genome shotgun (WGS) entry which is preliminary data.</text>
</comment>
<proteinExistence type="inferred from homology"/>
<feature type="transmembrane region" description="Helical" evidence="7">
    <location>
        <begin position="234"/>
        <end position="256"/>
    </location>
</feature>
<evidence type="ECO:0000256" key="1">
    <source>
        <dbReference type="ARBA" id="ARBA00004141"/>
    </source>
</evidence>
<dbReference type="InterPro" id="IPR004240">
    <property type="entry name" value="EMP70"/>
</dbReference>
<gene>
    <name evidence="8" type="ORF">HDU87_001588</name>
</gene>
<feature type="chain" id="PRO_5041772947" description="Transmembrane 9 superfamily member" evidence="7">
    <location>
        <begin position="37"/>
        <end position="599"/>
    </location>
</feature>
<sequence>MLPTAKRPFKPARSTHSPLVLGVLFLLLSLAHIANADEHSHKYEKGEEVVLWFNTVGPYDNLQESYEFLSLPFCVGKGEVQHHHETLGEALLGMQLTNAGVDIKYQTDIAKSDICTKELVESELEEFRHAIKNNYYYQMFVDGLPLGAFVGEIRDTELLLYTHKSFVISYNRDQIIHVNMTGGNPVALPPPSGYGRSVKIPFTISLKYVSTTESFDDRFDKYLDKDFFEHKVHWFSVANSFMMVLFLSGLVAIILIRTLKRDYARYDREEGLLDLDREPEDYGWKQVHGDVFRSPPRLTILSTFIGSGLQLLVLTVCSIFLTIVWDLHMERASILNTTIFIYALTSMLGGYVGSSFYARNGGRNWIKNFVLNATFWPASVALVVNMVNFVAISISSSRAIPFGTMMAVLSIWVFLVLPLTLIGSILGKNFTRPPQYPCRVNPIPRPVPERLWYADRWIIICGAGVFPFATIFIELYFVFQSFWTVRIYYVYGFMFLVFVMLLIVAACVSIVSTYLLLNNEDHRWHWTSFLSSGSTALYVFAYSIYYFHAKTRMYGPFQTTWFFGYTALLCGCLFLMLGCVGYWASAKFVGRIYRNVKID</sequence>
<reference evidence="8" key="1">
    <citation type="submission" date="2020-05" db="EMBL/GenBank/DDBJ databases">
        <title>Phylogenomic resolution of chytrid fungi.</title>
        <authorList>
            <person name="Stajich J.E."/>
            <person name="Amses K."/>
            <person name="Simmons R."/>
            <person name="Seto K."/>
            <person name="Myers J."/>
            <person name="Bonds A."/>
            <person name="Quandt C.A."/>
            <person name="Barry K."/>
            <person name="Liu P."/>
            <person name="Grigoriev I."/>
            <person name="Longcore J.E."/>
            <person name="James T.Y."/>
        </authorList>
    </citation>
    <scope>NUCLEOTIDE SEQUENCE</scope>
    <source>
        <strain evidence="8">JEL0379</strain>
    </source>
</reference>
<evidence type="ECO:0000256" key="4">
    <source>
        <dbReference type="ARBA" id="ARBA00022729"/>
    </source>
</evidence>
<dbReference type="GO" id="GO:0016020">
    <property type="term" value="C:membrane"/>
    <property type="evidence" value="ECO:0007669"/>
    <property type="project" value="UniProtKB-SubCell"/>
</dbReference>
<feature type="transmembrane region" description="Helical" evidence="7">
    <location>
        <begin position="337"/>
        <end position="357"/>
    </location>
</feature>
<evidence type="ECO:0000256" key="3">
    <source>
        <dbReference type="ARBA" id="ARBA00022692"/>
    </source>
</evidence>
<feature type="transmembrane region" description="Helical" evidence="7">
    <location>
        <begin position="400"/>
        <end position="426"/>
    </location>
</feature>
<dbReference type="PANTHER" id="PTHR10766">
    <property type="entry name" value="TRANSMEMBRANE 9 SUPERFAMILY PROTEIN"/>
    <property type="match status" value="1"/>
</dbReference>
<feature type="signal peptide" evidence="7">
    <location>
        <begin position="1"/>
        <end position="36"/>
    </location>
</feature>
<evidence type="ECO:0000256" key="6">
    <source>
        <dbReference type="ARBA" id="ARBA00023136"/>
    </source>
</evidence>